<feature type="compositionally biased region" description="Pro residues" evidence="2">
    <location>
        <begin position="258"/>
        <end position="268"/>
    </location>
</feature>
<feature type="compositionally biased region" description="Basic and acidic residues" evidence="2">
    <location>
        <begin position="202"/>
        <end position="230"/>
    </location>
</feature>
<dbReference type="SUPFAM" id="SSF50978">
    <property type="entry name" value="WD40 repeat-like"/>
    <property type="match status" value="1"/>
</dbReference>
<comment type="caution">
    <text evidence="3">The sequence shown here is derived from an EMBL/GenBank/DDBJ whole genome shotgun (WGS) entry which is preliminary data.</text>
</comment>
<evidence type="ECO:0000313" key="3">
    <source>
        <dbReference type="EMBL" id="GIQ82244.1"/>
    </source>
</evidence>
<feature type="non-terminal residue" evidence="3">
    <location>
        <position position="1"/>
    </location>
</feature>
<keyword evidence="1" id="KW-0853">WD repeat</keyword>
<gene>
    <name evidence="3" type="ORF">KIPB_003345</name>
</gene>
<name>A0A9K3GFP3_9EUKA</name>
<feature type="compositionally biased region" description="Polar residues" evidence="2">
    <location>
        <begin position="1"/>
        <end position="22"/>
    </location>
</feature>
<dbReference type="InterPro" id="IPR001680">
    <property type="entry name" value="WD40_rpt"/>
</dbReference>
<dbReference type="InterPro" id="IPR015943">
    <property type="entry name" value="WD40/YVTN_repeat-like_dom_sf"/>
</dbReference>
<dbReference type="Gene3D" id="2.130.10.10">
    <property type="entry name" value="YVTN repeat-like/Quinoprotein amine dehydrogenase"/>
    <property type="match status" value="2"/>
</dbReference>
<organism evidence="3 4">
    <name type="scientific">Kipferlia bialata</name>
    <dbReference type="NCBI Taxonomy" id="797122"/>
    <lineage>
        <taxon>Eukaryota</taxon>
        <taxon>Metamonada</taxon>
        <taxon>Carpediemonas-like organisms</taxon>
        <taxon>Kipferlia</taxon>
    </lineage>
</organism>
<dbReference type="InterPro" id="IPR051488">
    <property type="entry name" value="WD_repeat_striatin"/>
</dbReference>
<reference evidence="3 4" key="1">
    <citation type="journal article" date="2018" name="PLoS ONE">
        <title>The draft genome of Kipferlia bialata reveals reductive genome evolution in fornicate parasites.</title>
        <authorList>
            <person name="Tanifuji G."/>
            <person name="Takabayashi S."/>
            <person name="Kume K."/>
            <person name="Takagi M."/>
            <person name="Nakayama T."/>
            <person name="Kamikawa R."/>
            <person name="Inagaki Y."/>
            <person name="Hashimoto T."/>
        </authorList>
    </citation>
    <scope>NUCLEOTIDE SEQUENCE [LARGE SCALE GENOMIC DNA]</scope>
    <source>
        <strain evidence="3">NY0173</strain>
    </source>
</reference>
<dbReference type="PANTHER" id="PTHR15653:SF0">
    <property type="entry name" value="CONNECTOR OF KINASE TO AP-1, ISOFORM E"/>
    <property type="match status" value="1"/>
</dbReference>
<dbReference type="PANTHER" id="PTHR15653">
    <property type="entry name" value="STRIATIN"/>
    <property type="match status" value="1"/>
</dbReference>
<feature type="region of interest" description="Disordered" evidence="2">
    <location>
        <begin position="1"/>
        <end position="276"/>
    </location>
</feature>
<dbReference type="Proteomes" id="UP000265618">
    <property type="component" value="Unassembled WGS sequence"/>
</dbReference>
<accession>A0A9K3GFP3</accession>
<feature type="repeat" description="WD" evidence="1">
    <location>
        <begin position="632"/>
        <end position="662"/>
    </location>
</feature>
<protein>
    <submittedName>
        <fullName evidence="3">Uncharacterized protein</fullName>
    </submittedName>
</protein>
<proteinExistence type="predicted"/>
<feature type="compositionally biased region" description="Low complexity" evidence="2">
    <location>
        <begin position="44"/>
        <end position="53"/>
    </location>
</feature>
<feature type="compositionally biased region" description="Basic and acidic residues" evidence="2">
    <location>
        <begin position="60"/>
        <end position="70"/>
    </location>
</feature>
<dbReference type="InterPro" id="IPR036322">
    <property type="entry name" value="WD40_repeat_dom_sf"/>
</dbReference>
<dbReference type="PROSITE" id="PS50294">
    <property type="entry name" value="WD_REPEATS_REGION"/>
    <property type="match status" value="1"/>
</dbReference>
<evidence type="ECO:0000256" key="2">
    <source>
        <dbReference type="SAM" id="MobiDB-lite"/>
    </source>
</evidence>
<dbReference type="PROSITE" id="PS50082">
    <property type="entry name" value="WD_REPEATS_2"/>
    <property type="match status" value="1"/>
</dbReference>
<feature type="compositionally biased region" description="Basic residues" evidence="2">
    <location>
        <begin position="192"/>
        <end position="201"/>
    </location>
</feature>
<dbReference type="SMART" id="SM00320">
    <property type="entry name" value="WD40"/>
    <property type="match status" value="4"/>
</dbReference>
<feature type="region of interest" description="Disordered" evidence="2">
    <location>
        <begin position="306"/>
        <end position="325"/>
    </location>
</feature>
<dbReference type="AlphaFoldDB" id="A0A9K3GFP3"/>
<feature type="compositionally biased region" description="Basic and acidic residues" evidence="2">
    <location>
        <begin position="165"/>
        <end position="191"/>
    </location>
</feature>
<keyword evidence="4" id="KW-1185">Reference proteome</keyword>
<evidence type="ECO:0000256" key="1">
    <source>
        <dbReference type="PROSITE-ProRule" id="PRU00221"/>
    </source>
</evidence>
<feature type="compositionally biased region" description="Basic and acidic residues" evidence="2">
    <location>
        <begin position="98"/>
        <end position="133"/>
    </location>
</feature>
<sequence>YSQQTQPLSFPNRDSQRVSGGSQAPPPVSPAGTPRTKDQASRGSTTPSTASPAHPSPAVPKERERERERMVATAPADSDRVETGEDLASTIAVQPDSARQRRERERERADTLESMKEQLNKKERERERERVAEEDVLTPEGLASDLGSAATVVERRSRGGVPDWFKSDKEGEGERERGKEERPAPSMDRMRRAPFRPKARRNLGDKERDWMNAGDRDKEEPLAVLEREPGADMPKSRRGRMSMKPFPQDRPRMAMPGRGPPMDTPQPPASQGAQYRDHPKVKYHLRAHLRDVRNLEWVRYDPSAPTLGPATHTPHQGHRGQGPTDASRAVYRLASGSADCSIKIWSHKPSPATPGSEREAPPLVDPLCTLRGHKSMVSAMGSCYFAPTPSAPTPTLSAGLGVLVSGDVDGCVRMWSVPSTDTMYAEYGGVTVHGLPRDNPSALSLSDGAAVWGVACVQGDGDSVTVVVAGCDRVGEIRLTKSDLLKGAAEGGVLSGGLEWTRESRLVVPSPLLSGLPGSVSLASPCVTCATYIGGSKVVFGLRADPSDPGVSCALVYDVRTHAVVQVLTTGVGTLSPRGDAHVCAVVVDDTTDTETEGERDILRVCLGVADGRVVVYRRESAEEAFTLHYQIMAHASGVQSLSVLPDKHILTAAGDRSVRLWTEEEPKGDNPPQCHMVSDTSLHRESTSGAIGALVKHPQFAKGRPRERCLVSGGTDGIINVLVI</sequence>
<evidence type="ECO:0000313" key="4">
    <source>
        <dbReference type="Proteomes" id="UP000265618"/>
    </source>
</evidence>
<dbReference type="EMBL" id="BDIP01000634">
    <property type="protein sequence ID" value="GIQ82244.1"/>
    <property type="molecule type" value="Genomic_DNA"/>
</dbReference>
<dbReference type="Pfam" id="PF00400">
    <property type="entry name" value="WD40"/>
    <property type="match status" value="3"/>
</dbReference>